<name>A0A2T5C5Q7_9BACT</name>
<dbReference type="Gene3D" id="1.20.1440.60">
    <property type="entry name" value="23S rRNA-intervening sequence"/>
    <property type="match status" value="1"/>
</dbReference>
<dbReference type="InterPro" id="IPR012657">
    <property type="entry name" value="23S_rRNA-intervening_sequence"/>
</dbReference>
<dbReference type="SUPFAM" id="SSF158446">
    <property type="entry name" value="IVS-encoded protein-like"/>
    <property type="match status" value="1"/>
</dbReference>
<evidence type="ECO:0000313" key="2">
    <source>
        <dbReference type="Proteomes" id="UP000243525"/>
    </source>
</evidence>
<dbReference type="Proteomes" id="UP000243525">
    <property type="component" value="Unassembled WGS sequence"/>
</dbReference>
<keyword evidence="2" id="KW-1185">Reference proteome</keyword>
<accession>A0A2T5C5Q7</accession>
<organism evidence="1 2">
    <name type="scientific">Mangrovibacterium marinum</name>
    <dbReference type="NCBI Taxonomy" id="1639118"/>
    <lineage>
        <taxon>Bacteria</taxon>
        <taxon>Pseudomonadati</taxon>
        <taxon>Bacteroidota</taxon>
        <taxon>Bacteroidia</taxon>
        <taxon>Marinilabiliales</taxon>
        <taxon>Prolixibacteraceae</taxon>
        <taxon>Mangrovibacterium</taxon>
    </lineage>
</organism>
<gene>
    <name evidence="1" type="ORF">C8N47_102206</name>
</gene>
<dbReference type="NCBIfam" id="TIGR02436">
    <property type="entry name" value="four helix bundle protein"/>
    <property type="match status" value="1"/>
</dbReference>
<dbReference type="RefSeq" id="WP_107820997.1">
    <property type="nucleotide sequence ID" value="NZ_OY782574.1"/>
</dbReference>
<dbReference type="AlphaFoldDB" id="A0A2T5C5Q7"/>
<proteinExistence type="predicted"/>
<comment type="caution">
    <text evidence="1">The sequence shown here is derived from an EMBL/GenBank/DDBJ whole genome shotgun (WGS) entry which is preliminary data.</text>
</comment>
<evidence type="ECO:0000313" key="1">
    <source>
        <dbReference type="EMBL" id="PTN10221.1"/>
    </source>
</evidence>
<protein>
    <submittedName>
        <fullName evidence="1">Four helix bundle protein</fullName>
    </submittedName>
</protein>
<sequence length="122" mass="13976">MNTESRIFDLEDRLIDFALKVDEIVEKLPNTRLANHLAGQVVRSSTAPELNYGETQSAESQRDFIHKMQIILKELRETRVTLKIILRKPLLPFEVVDSVLKENEELIAIFAKSIKTAKSKLS</sequence>
<dbReference type="Pfam" id="PF05635">
    <property type="entry name" value="23S_rRNA_IVP"/>
    <property type="match status" value="1"/>
</dbReference>
<dbReference type="InterPro" id="IPR036583">
    <property type="entry name" value="23S_rRNA_IVS_sf"/>
</dbReference>
<dbReference type="EMBL" id="QAAD01000002">
    <property type="protein sequence ID" value="PTN10221.1"/>
    <property type="molecule type" value="Genomic_DNA"/>
</dbReference>
<dbReference type="OrthoDB" id="285993at2"/>
<dbReference type="PIRSF" id="PIRSF035652">
    <property type="entry name" value="CHP02436"/>
    <property type="match status" value="1"/>
</dbReference>
<reference evidence="1 2" key="1">
    <citation type="submission" date="2018-04" db="EMBL/GenBank/DDBJ databases">
        <title>Genomic Encyclopedia of Archaeal and Bacterial Type Strains, Phase II (KMG-II): from individual species to whole genera.</title>
        <authorList>
            <person name="Goeker M."/>
        </authorList>
    </citation>
    <scope>NUCLEOTIDE SEQUENCE [LARGE SCALE GENOMIC DNA]</scope>
    <source>
        <strain evidence="1 2">DSM 28823</strain>
    </source>
</reference>